<name>A0ACC1YRN4_MELAZ</name>
<protein>
    <submittedName>
        <fullName evidence="1">Uncharacterized protein</fullName>
    </submittedName>
</protein>
<gene>
    <name evidence="1" type="ORF">OWV82_005175</name>
</gene>
<evidence type="ECO:0000313" key="1">
    <source>
        <dbReference type="EMBL" id="KAJ4726475.1"/>
    </source>
</evidence>
<accession>A0ACC1YRN4</accession>
<proteinExistence type="predicted"/>
<dbReference type="EMBL" id="CM051395">
    <property type="protein sequence ID" value="KAJ4726475.1"/>
    <property type="molecule type" value="Genomic_DNA"/>
</dbReference>
<sequence>MASFCKTALVLFLFTVFLMPSLEGRKLRSLNKMEAPVLEDKTAPPSGEELGYKMAANKRLTTMHINAEVAERDLQSVPSPGIGNKN</sequence>
<reference evidence="1 2" key="1">
    <citation type="journal article" date="2023" name="Science">
        <title>Complex scaffold remodeling in plant triterpene biosynthesis.</title>
        <authorList>
            <person name="De La Pena R."/>
            <person name="Hodgson H."/>
            <person name="Liu J.C."/>
            <person name="Stephenson M.J."/>
            <person name="Martin A.C."/>
            <person name="Owen C."/>
            <person name="Harkess A."/>
            <person name="Leebens-Mack J."/>
            <person name="Jimenez L.E."/>
            <person name="Osbourn A."/>
            <person name="Sattely E.S."/>
        </authorList>
    </citation>
    <scope>NUCLEOTIDE SEQUENCE [LARGE SCALE GENOMIC DNA]</scope>
    <source>
        <strain evidence="2">cv. JPN11</strain>
        <tissue evidence="1">Leaf</tissue>
    </source>
</reference>
<keyword evidence="2" id="KW-1185">Reference proteome</keyword>
<comment type="caution">
    <text evidence="1">The sequence shown here is derived from an EMBL/GenBank/DDBJ whole genome shotgun (WGS) entry which is preliminary data.</text>
</comment>
<organism evidence="1 2">
    <name type="scientific">Melia azedarach</name>
    <name type="common">Chinaberry tree</name>
    <dbReference type="NCBI Taxonomy" id="155640"/>
    <lineage>
        <taxon>Eukaryota</taxon>
        <taxon>Viridiplantae</taxon>
        <taxon>Streptophyta</taxon>
        <taxon>Embryophyta</taxon>
        <taxon>Tracheophyta</taxon>
        <taxon>Spermatophyta</taxon>
        <taxon>Magnoliopsida</taxon>
        <taxon>eudicotyledons</taxon>
        <taxon>Gunneridae</taxon>
        <taxon>Pentapetalae</taxon>
        <taxon>rosids</taxon>
        <taxon>malvids</taxon>
        <taxon>Sapindales</taxon>
        <taxon>Meliaceae</taxon>
        <taxon>Melia</taxon>
    </lineage>
</organism>
<evidence type="ECO:0000313" key="2">
    <source>
        <dbReference type="Proteomes" id="UP001164539"/>
    </source>
</evidence>
<dbReference type="Proteomes" id="UP001164539">
    <property type="component" value="Chromosome 2"/>
</dbReference>